<evidence type="ECO:0000313" key="2">
    <source>
        <dbReference type="Proteomes" id="UP000228930"/>
    </source>
</evidence>
<evidence type="ECO:0000313" key="1">
    <source>
        <dbReference type="EMBL" id="PIT01668.1"/>
    </source>
</evidence>
<name>A0A2M6UAX4_9BRAD</name>
<dbReference type="EMBL" id="LFJC01000003">
    <property type="protein sequence ID" value="PIT01668.1"/>
    <property type="molecule type" value="Genomic_DNA"/>
</dbReference>
<accession>A0A2M6UAX4</accession>
<comment type="caution">
    <text evidence="1">The sequence shown here is derived from an EMBL/GenBank/DDBJ whole genome shotgun (WGS) entry which is preliminary data.</text>
</comment>
<organism evidence="1 2">
    <name type="scientific">Bradyrhizobium nitroreducens</name>
    <dbReference type="NCBI Taxonomy" id="709803"/>
    <lineage>
        <taxon>Bacteria</taxon>
        <taxon>Pseudomonadati</taxon>
        <taxon>Pseudomonadota</taxon>
        <taxon>Alphaproteobacteria</taxon>
        <taxon>Hyphomicrobiales</taxon>
        <taxon>Nitrobacteraceae</taxon>
        <taxon>Bradyrhizobium</taxon>
    </lineage>
</organism>
<gene>
    <name evidence="1" type="ORF">TSA1_13455</name>
</gene>
<reference evidence="1 2" key="1">
    <citation type="submission" date="2015-06" db="EMBL/GenBank/DDBJ databases">
        <title>Comparative genome analysis of nirS-carrying Bradyrhizobium sp. strains.</title>
        <authorList>
            <person name="Ishii S."/>
            <person name="Jang J."/>
            <person name="Nishizawa T."/>
            <person name="Senoo K."/>
        </authorList>
    </citation>
    <scope>NUCLEOTIDE SEQUENCE [LARGE SCALE GENOMIC DNA]</scope>
    <source>
        <strain evidence="1 2">TSA1</strain>
    </source>
</reference>
<protein>
    <recommendedName>
        <fullName evidence="3">Apea-like HEPN domain-containing protein</fullName>
    </recommendedName>
</protein>
<proteinExistence type="predicted"/>
<dbReference type="AlphaFoldDB" id="A0A2M6UAX4"/>
<sequence length="307" mass="34048">MVVTRVNVSIPLSTTSENGFFNHRETPQRQLLGYAVKMRIQQPHYYLEFQDVPLELAAELLDRIRVILPWAALRLDFGILAAGGDLRVADGPTFDGQFATAYPVHLAPAPIRVASNHRSEEADARLFSALIEGAELEHLIGPSPQPELKLACEIFASVDFEASNNAQFLTLISILEIMAKPAPRPKPCLDIIEDAMVRMKSEAETAMDPALRQALFDMHKGAIHWKSESIRSSVRRLAMDVARTLGDPDPGAVGKSAVRLYDKRSLVVHQGETASLSEARFARQFVREVLAVAAGSYEHIRERFPTN</sequence>
<keyword evidence="2" id="KW-1185">Reference proteome</keyword>
<evidence type="ECO:0008006" key="3">
    <source>
        <dbReference type="Google" id="ProtNLM"/>
    </source>
</evidence>
<dbReference type="RefSeq" id="WP_100176880.1">
    <property type="nucleotide sequence ID" value="NZ_LFJC01000003.1"/>
</dbReference>
<dbReference type="Proteomes" id="UP000228930">
    <property type="component" value="Unassembled WGS sequence"/>
</dbReference>